<dbReference type="CDD" id="cd05398">
    <property type="entry name" value="NT_ClassII-CCAase"/>
    <property type="match status" value="1"/>
</dbReference>
<evidence type="ECO:0000256" key="6">
    <source>
        <dbReference type="ARBA" id="ARBA00022842"/>
    </source>
</evidence>
<keyword evidence="6" id="KW-0460">Magnesium</keyword>
<dbReference type="Pfam" id="PF01743">
    <property type="entry name" value="PolyA_pol"/>
    <property type="match status" value="1"/>
</dbReference>
<comment type="cofactor">
    <cofactor evidence="1">
        <name>Mg(2+)</name>
        <dbReference type="ChEBI" id="CHEBI:18420"/>
    </cofactor>
</comment>
<sequence length="188" mass="21496">MKLLLPILVEKVLSLIESSNFSTYVVGGSVRDVLSSNGNGVKDWDFTTNAKPEEIQALFPESFYDNQFGTVGVTAEELIKQFNLSNYDLEKDHLKLSDVFEITTFRSEGSYSDFRRPDFVTWGKTIEEDLTRRDFTMNAMALRLIKADEYELIDLFNGKKDLDQKLIKAVGDPNQRFGEDALRMMRAV</sequence>
<evidence type="ECO:0000313" key="10">
    <source>
        <dbReference type="Proteomes" id="UP000229459"/>
    </source>
</evidence>
<organism evidence="9 10">
    <name type="scientific">Candidatus Beckwithbacteria bacterium CG23_combo_of_CG06-09_8_20_14_all_34_8</name>
    <dbReference type="NCBI Taxonomy" id="1974497"/>
    <lineage>
        <taxon>Bacteria</taxon>
        <taxon>Candidatus Beckwithiibacteriota</taxon>
    </lineage>
</organism>
<dbReference type="InterPro" id="IPR043519">
    <property type="entry name" value="NT_sf"/>
</dbReference>
<dbReference type="GO" id="GO:0046872">
    <property type="term" value="F:metal ion binding"/>
    <property type="evidence" value="ECO:0007669"/>
    <property type="project" value="UniProtKB-KW"/>
</dbReference>
<dbReference type="PANTHER" id="PTHR46173">
    <property type="entry name" value="CCA TRNA NUCLEOTIDYLTRANSFERASE 1, MITOCHONDRIAL"/>
    <property type="match status" value="1"/>
</dbReference>
<dbReference type="Gene3D" id="3.30.460.10">
    <property type="entry name" value="Beta Polymerase, domain 2"/>
    <property type="match status" value="1"/>
</dbReference>
<keyword evidence="4" id="KW-0548">Nucleotidyltransferase</keyword>
<dbReference type="InterPro" id="IPR002646">
    <property type="entry name" value="PolA_pol_head_dom"/>
</dbReference>
<dbReference type="GO" id="GO:0000049">
    <property type="term" value="F:tRNA binding"/>
    <property type="evidence" value="ECO:0007669"/>
    <property type="project" value="TreeGrafter"/>
</dbReference>
<comment type="similarity">
    <text evidence="7">Belongs to the tRNA nucleotidyltransferase/poly(A) polymerase family.</text>
</comment>
<dbReference type="InterPro" id="IPR050264">
    <property type="entry name" value="Bact_CCA-adding_enz_type3_sf"/>
</dbReference>
<protein>
    <recommendedName>
        <fullName evidence="8">Poly A polymerase head domain-containing protein</fullName>
    </recommendedName>
</protein>
<keyword evidence="2 7" id="KW-0808">Transferase</keyword>
<evidence type="ECO:0000256" key="3">
    <source>
        <dbReference type="ARBA" id="ARBA00022694"/>
    </source>
</evidence>
<gene>
    <name evidence="9" type="ORF">COX08_01000</name>
</gene>
<dbReference type="SUPFAM" id="SSF81891">
    <property type="entry name" value="Poly A polymerase C-terminal region-like"/>
    <property type="match status" value="1"/>
</dbReference>
<evidence type="ECO:0000256" key="2">
    <source>
        <dbReference type="ARBA" id="ARBA00022679"/>
    </source>
</evidence>
<dbReference type="GO" id="GO:0016779">
    <property type="term" value="F:nucleotidyltransferase activity"/>
    <property type="evidence" value="ECO:0007669"/>
    <property type="project" value="UniProtKB-KW"/>
</dbReference>
<dbReference type="Proteomes" id="UP000229459">
    <property type="component" value="Unassembled WGS sequence"/>
</dbReference>
<evidence type="ECO:0000259" key="8">
    <source>
        <dbReference type="Pfam" id="PF01743"/>
    </source>
</evidence>
<dbReference type="SUPFAM" id="SSF81301">
    <property type="entry name" value="Nucleotidyltransferase"/>
    <property type="match status" value="1"/>
</dbReference>
<dbReference type="PANTHER" id="PTHR46173:SF1">
    <property type="entry name" value="CCA TRNA NUCLEOTIDYLTRANSFERASE 1, MITOCHONDRIAL"/>
    <property type="match status" value="1"/>
</dbReference>
<keyword evidence="3" id="KW-0819">tRNA processing</keyword>
<evidence type="ECO:0000256" key="4">
    <source>
        <dbReference type="ARBA" id="ARBA00022695"/>
    </source>
</evidence>
<keyword evidence="7" id="KW-0694">RNA-binding</keyword>
<accession>A0A2H0B6V6</accession>
<feature type="domain" description="Poly A polymerase head" evidence="8">
    <location>
        <begin position="23"/>
        <end position="167"/>
    </location>
</feature>
<keyword evidence="5" id="KW-0479">Metal-binding</keyword>
<dbReference type="EMBL" id="PCSR01000022">
    <property type="protein sequence ID" value="PIP53433.1"/>
    <property type="molecule type" value="Genomic_DNA"/>
</dbReference>
<comment type="caution">
    <text evidence="9">The sequence shown here is derived from an EMBL/GenBank/DDBJ whole genome shotgun (WGS) entry which is preliminary data.</text>
</comment>
<dbReference type="AlphaFoldDB" id="A0A2H0B6V6"/>
<evidence type="ECO:0000256" key="7">
    <source>
        <dbReference type="RuleBase" id="RU003953"/>
    </source>
</evidence>
<dbReference type="Gene3D" id="1.10.3090.10">
    <property type="entry name" value="cca-adding enzyme, domain 2"/>
    <property type="match status" value="1"/>
</dbReference>
<evidence type="ECO:0000256" key="1">
    <source>
        <dbReference type="ARBA" id="ARBA00001946"/>
    </source>
</evidence>
<proteinExistence type="inferred from homology"/>
<dbReference type="GO" id="GO:0008033">
    <property type="term" value="P:tRNA processing"/>
    <property type="evidence" value="ECO:0007669"/>
    <property type="project" value="UniProtKB-KW"/>
</dbReference>
<evidence type="ECO:0000256" key="5">
    <source>
        <dbReference type="ARBA" id="ARBA00022723"/>
    </source>
</evidence>
<name>A0A2H0B6V6_9BACT</name>
<feature type="non-terminal residue" evidence="9">
    <location>
        <position position="188"/>
    </location>
</feature>
<evidence type="ECO:0000313" key="9">
    <source>
        <dbReference type="EMBL" id="PIP53433.1"/>
    </source>
</evidence>
<reference evidence="9 10" key="1">
    <citation type="submission" date="2017-09" db="EMBL/GenBank/DDBJ databases">
        <title>Depth-based differentiation of microbial function through sediment-hosted aquifers and enrichment of novel symbionts in the deep terrestrial subsurface.</title>
        <authorList>
            <person name="Probst A.J."/>
            <person name="Ladd B."/>
            <person name="Jarett J.K."/>
            <person name="Geller-Mcgrath D.E."/>
            <person name="Sieber C.M."/>
            <person name="Emerson J.B."/>
            <person name="Anantharaman K."/>
            <person name="Thomas B.C."/>
            <person name="Malmstrom R."/>
            <person name="Stieglmeier M."/>
            <person name="Klingl A."/>
            <person name="Woyke T."/>
            <person name="Ryan C.M."/>
            <person name="Banfield J.F."/>
        </authorList>
    </citation>
    <scope>NUCLEOTIDE SEQUENCE [LARGE SCALE GENOMIC DNA]</scope>
    <source>
        <strain evidence="9">CG23_combo_of_CG06-09_8_20_14_all_34_8</strain>
    </source>
</reference>